<dbReference type="RefSeq" id="WP_137696708.1">
    <property type="nucleotide sequence ID" value="NZ_CP061336.1"/>
</dbReference>
<accession>A0A4U7JLA8</accession>
<dbReference type="Proteomes" id="UP000306409">
    <property type="component" value="Chromosome"/>
</dbReference>
<organism evidence="1 2">
    <name type="scientific">Ruminiclostridium herbifermentans</name>
    <dbReference type="NCBI Taxonomy" id="2488810"/>
    <lineage>
        <taxon>Bacteria</taxon>
        <taxon>Bacillati</taxon>
        <taxon>Bacillota</taxon>
        <taxon>Clostridia</taxon>
        <taxon>Eubacteriales</taxon>
        <taxon>Oscillospiraceae</taxon>
        <taxon>Ruminiclostridium</taxon>
    </lineage>
</organism>
<dbReference type="OrthoDB" id="1640114at2"/>
<gene>
    <name evidence="1" type="ORF">EHE19_013835</name>
</gene>
<dbReference type="EMBL" id="CP061336">
    <property type="protein sequence ID" value="QNU65961.1"/>
    <property type="molecule type" value="Genomic_DNA"/>
</dbReference>
<dbReference type="AlphaFoldDB" id="A0A4U7JLA8"/>
<evidence type="ECO:0000313" key="2">
    <source>
        <dbReference type="Proteomes" id="UP000306409"/>
    </source>
</evidence>
<dbReference type="SUPFAM" id="SSF82171">
    <property type="entry name" value="DPP6 N-terminal domain-like"/>
    <property type="match status" value="1"/>
</dbReference>
<dbReference type="KEGG" id="rher:EHE19_013835"/>
<proteinExistence type="predicted"/>
<keyword evidence="2" id="KW-1185">Reference proteome</keyword>
<protein>
    <submittedName>
        <fullName evidence="1">Uncharacterized protein</fullName>
    </submittedName>
</protein>
<reference evidence="1 2" key="1">
    <citation type="submission" date="2020-09" db="EMBL/GenBank/DDBJ databases">
        <title>Characterization and genome sequencing of Ruminiclostridium sp. nov. MA18.</title>
        <authorList>
            <person name="Rettenmaier R."/>
            <person name="Kowollik M.-L."/>
            <person name="Liebl W."/>
            <person name="Zverlov V."/>
        </authorList>
    </citation>
    <scope>NUCLEOTIDE SEQUENCE [LARGE SCALE GENOMIC DNA]</scope>
    <source>
        <strain evidence="1 2">MA18</strain>
    </source>
</reference>
<sequence>MSILRKIANKLTKHPQIKRFLKNLYQYIGNILSDRKSFPSDIKQISGSTSEHMFGYYDKSPWDASGSRMIYLRVANADKYSVSAQFADIILKNLSTNEEIVLAKTRTWNTQQGCMLQWLGPDYNTRIIYNDFRNGKYCSVILNIISGEEEILPLPIYSISQDGTFALTLDFSRLNTFRHGFGYINIPDDTANKSCPDTTCIWRLNLLTKEIKPMFTYRDLFRFYTRIDMMHAFHKVNHIMINPSADRFMFIHSWILNGVKYDRLITADINGENLYVLLDDNMVSHCNWKNDNTIIAWANTHEDGLHYYLLTDKSQEKHIFGDKVLNTDGHPSYSPNGKYMITDTYPSFNRKQSLILCNLETEKITKIAKVYTNISYKNENRCDLHPRWKRDSTEICFDGAPGKYRQVYSLKIK</sequence>
<name>A0A4U7JLA8_9FIRM</name>
<evidence type="ECO:0000313" key="1">
    <source>
        <dbReference type="EMBL" id="QNU65961.1"/>
    </source>
</evidence>
<dbReference type="InterPro" id="IPR015943">
    <property type="entry name" value="WD40/YVTN_repeat-like_dom_sf"/>
</dbReference>
<dbReference type="Gene3D" id="2.130.10.10">
    <property type="entry name" value="YVTN repeat-like/Quinoprotein amine dehydrogenase"/>
    <property type="match status" value="1"/>
</dbReference>